<dbReference type="InterPro" id="IPR005346">
    <property type="entry name" value="RnfH"/>
</dbReference>
<organism evidence="3 4">
    <name type="scientific">Sphaerotilus hippei</name>
    <dbReference type="NCBI Taxonomy" id="744406"/>
    <lineage>
        <taxon>Bacteria</taxon>
        <taxon>Pseudomonadati</taxon>
        <taxon>Pseudomonadota</taxon>
        <taxon>Betaproteobacteria</taxon>
        <taxon>Burkholderiales</taxon>
        <taxon>Sphaerotilaceae</taxon>
        <taxon>Sphaerotilus</taxon>
    </lineage>
</organism>
<evidence type="ECO:0000256" key="1">
    <source>
        <dbReference type="ARBA" id="ARBA00010645"/>
    </source>
</evidence>
<evidence type="ECO:0000313" key="4">
    <source>
        <dbReference type="Proteomes" id="UP000247811"/>
    </source>
</evidence>
<comment type="caution">
    <text evidence="3">The sequence shown here is derived from an EMBL/GenBank/DDBJ whole genome shotgun (WGS) entry which is preliminary data.</text>
</comment>
<name>A0A318H714_9BURK</name>
<dbReference type="InterPro" id="IPR016155">
    <property type="entry name" value="Mopterin_synth/thiamin_S_b"/>
</dbReference>
<dbReference type="InterPro" id="IPR037021">
    <property type="entry name" value="RnfH_sf"/>
</dbReference>
<keyword evidence="4" id="KW-1185">Reference proteome</keyword>
<accession>A0A318H714</accession>
<dbReference type="PANTHER" id="PTHR37483:SF1">
    <property type="entry name" value="UPF0125 PROTEIN RATB"/>
    <property type="match status" value="1"/>
</dbReference>
<dbReference type="AlphaFoldDB" id="A0A318H714"/>
<dbReference type="Pfam" id="PF03658">
    <property type="entry name" value="Ub-RnfH"/>
    <property type="match status" value="1"/>
</dbReference>
<gene>
    <name evidence="3" type="ORF">C7444_110134</name>
</gene>
<evidence type="ECO:0000256" key="2">
    <source>
        <dbReference type="HAMAP-Rule" id="MF_00460"/>
    </source>
</evidence>
<dbReference type="Proteomes" id="UP000247811">
    <property type="component" value="Unassembled WGS sequence"/>
</dbReference>
<dbReference type="HAMAP" id="MF_00460">
    <property type="entry name" value="UPF0125_RnfH"/>
    <property type="match status" value="1"/>
</dbReference>
<protein>
    <recommendedName>
        <fullName evidence="2">UPF0125 protein C7444_110134</fullName>
    </recommendedName>
</protein>
<dbReference type="SUPFAM" id="SSF54285">
    <property type="entry name" value="MoaD/ThiS"/>
    <property type="match status" value="1"/>
</dbReference>
<sequence length="120" mass="12907">MAGAESGMAGAVMHVQVAFSPRPREVELASLTLPAGADGWQALAASGLLERHAGLQAALQSGAWLAGCRGRRLSLGEALEDGARLEIYRPLQVDPKEARRVRYRAQGGRQRLHRRPLETG</sequence>
<evidence type="ECO:0000313" key="3">
    <source>
        <dbReference type="EMBL" id="PXW95286.1"/>
    </source>
</evidence>
<proteinExistence type="inferred from homology"/>
<dbReference type="Gene3D" id="3.10.20.280">
    <property type="entry name" value="RnfH-like"/>
    <property type="match status" value="1"/>
</dbReference>
<comment type="similarity">
    <text evidence="1 2">Belongs to the UPF0125 (RnfH) family.</text>
</comment>
<reference evidence="3 4" key="1">
    <citation type="submission" date="2018-05" db="EMBL/GenBank/DDBJ databases">
        <title>Genomic Encyclopedia of Type Strains, Phase IV (KMG-IV): sequencing the most valuable type-strain genomes for metagenomic binning, comparative biology and taxonomic classification.</title>
        <authorList>
            <person name="Goeker M."/>
        </authorList>
    </citation>
    <scope>NUCLEOTIDE SEQUENCE [LARGE SCALE GENOMIC DNA]</scope>
    <source>
        <strain evidence="3 4">DSM 566</strain>
    </source>
</reference>
<dbReference type="EMBL" id="QJJS01000010">
    <property type="protein sequence ID" value="PXW95286.1"/>
    <property type="molecule type" value="Genomic_DNA"/>
</dbReference>
<dbReference type="PANTHER" id="PTHR37483">
    <property type="entry name" value="UPF0125 PROTEIN RATB"/>
    <property type="match status" value="1"/>
</dbReference>